<comment type="similarity">
    <text evidence="5">In the C-terminal section; belongs to the PRA-PH family.</text>
</comment>
<dbReference type="HAMAP" id="MF_01021">
    <property type="entry name" value="HisI"/>
    <property type="match status" value="1"/>
</dbReference>
<comment type="function">
    <text evidence="11">Catalyzes the hydrolysis of the adenine ring of phosphoribosyl-AMP.</text>
</comment>
<keyword evidence="11" id="KW-0479">Metal-binding</keyword>
<evidence type="ECO:0000313" key="13">
    <source>
        <dbReference type="EMBL" id="BAH06248.1"/>
    </source>
</evidence>
<dbReference type="GO" id="GO:0000105">
    <property type="term" value="P:L-histidine biosynthetic process"/>
    <property type="evidence" value="ECO:0007669"/>
    <property type="project" value="UniProtKB-UniRule"/>
</dbReference>
<dbReference type="Pfam" id="PF01502">
    <property type="entry name" value="PRA-CH"/>
    <property type="match status" value="1"/>
</dbReference>
<dbReference type="GO" id="GO:0008270">
    <property type="term" value="F:zinc ion binding"/>
    <property type="evidence" value="ECO:0007669"/>
    <property type="project" value="UniProtKB-UniRule"/>
</dbReference>
<dbReference type="PANTHER" id="PTHR42945">
    <property type="entry name" value="HISTIDINE BIOSYNTHESIS BIFUNCTIONAL PROTEIN"/>
    <property type="match status" value="1"/>
</dbReference>
<dbReference type="FunFam" id="3.10.20.810:FF:000001">
    <property type="entry name" value="Histidine biosynthesis bifunctional protein HisIE"/>
    <property type="match status" value="1"/>
</dbReference>
<evidence type="ECO:0000256" key="9">
    <source>
        <dbReference type="ARBA" id="ARBA00022801"/>
    </source>
</evidence>
<name>B9E173_CLOK1</name>
<keyword evidence="9 11" id="KW-0378">Hydrolase</keyword>
<dbReference type="InterPro" id="IPR038019">
    <property type="entry name" value="PRib_AMP_CycHydrolase_sf"/>
</dbReference>
<evidence type="ECO:0000256" key="4">
    <source>
        <dbReference type="ARBA" id="ARBA00005204"/>
    </source>
</evidence>
<evidence type="ECO:0000256" key="2">
    <source>
        <dbReference type="ARBA" id="ARBA00001460"/>
    </source>
</evidence>
<comment type="cofactor">
    <cofactor evidence="11">
        <name>Zn(2+)</name>
        <dbReference type="ChEBI" id="CHEBI:29105"/>
    </cofactor>
    <text evidence="11">Binds 1 zinc ion per subunit.</text>
</comment>
<dbReference type="Proteomes" id="UP000007969">
    <property type="component" value="Chromosome"/>
</dbReference>
<comment type="pathway">
    <text evidence="3 11">Amino-acid biosynthesis; L-histidine biosynthesis; L-histidine from 5-phospho-alpha-D-ribose 1-diphosphate: step 3/9.</text>
</comment>
<feature type="binding site" evidence="11">
    <location>
        <position position="86"/>
    </location>
    <ligand>
        <name>Mg(2+)</name>
        <dbReference type="ChEBI" id="CHEBI:18420"/>
    </ligand>
</feature>
<feature type="binding site" evidence="11">
    <location>
        <position position="87"/>
    </location>
    <ligand>
        <name>Zn(2+)</name>
        <dbReference type="ChEBI" id="CHEBI:29105"/>
        <note>ligand shared between dimeric partners</note>
    </ligand>
</feature>
<evidence type="ECO:0000256" key="5">
    <source>
        <dbReference type="ARBA" id="ARBA00007731"/>
    </source>
</evidence>
<dbReference type="UniPathway" id="UPA00031">
    <property type="reaction ID" value="UER00008"/>
</dbReference>
<dbReference type="KEGG" id="ckr:CKR_1197"/>
<accession>B9E173</accession>
<evidence type="ECO:0000256" key="10">
    <source>
        <dbReference type="ARBA" id="ARBA00023102"/>
    </source>
</evidence>
<feature type="binding site" evidence="11">
    <location>
        <position position="88"/>
    </location>
    <ligand>
        <name>Mg(2+)</name>
        <dbReference type="ChEBI" id="CHEBI:18420"/>
    </ligand>
</feature>
<comment type="subcellular location">
    <subcellularLocation>
        <location evidence="11">Cytoplasm</location>
    </subcellularLocation>
</comment>
<dbReference type="PANTHER" id="PTHR42945:SF1">
    <property type="entry name" value="HISTIDINE BIOSYNTHESIS BIFUNCTIONAL PROTEIN HIS7"/>
    <property type="match status" value="1"/>
</dbReference>
<dbReference type="GO" id="GO:0004636">
    <property type="term" value="F:phosphoribosyl-ATP diphosphatase activity"/>
    <property type="evidence" value="ECO:0007669"/>
    <property type="project" value="UniProtKB-EC"/>
</dbReference>
<dbReference type="AlphaFoldDB" id="B9E173"/>
<proteinExistence type="inferred from homology"/>
<protein>
    <recommendedName>
        <fullName evidence="11">Phosphoribosyl-AMP cyclohydrolase</fullName>
        <shortName evidence="11">PRA-CH</shortName>
        <ecNumber evidence="11">3.5.4.19</ecNumber>
    </recommendedName>
</protein>
<dbReference type="EMBL" id="AP009049">
    <property type="protein sequence ID" value="BAH06248.1"/>
    <property type="molecule type" value="Genomic_DNA"/>
</dbReference>
<evidence type="ECO:0000256" key="11">
    <source>
        <dbReference type="HAMAP-Rule" id="MF_01021"/>
    </source>
</evidence>
<keyword evidence="11" id="KW-0460">Magnesium</keyword>
<feature type="binding site" evidence="11">
    <location>
        <position position="103"/>
    </location>
    <ligand>
        <name>Zn(2+)</name>
        <dbReference type="ChEBI" id="CHEBI:29105"/>
        <note>ligand shared between dimeric partners</note>
    </ligand>
</feature>
<comment type="cofactor">
    <cofactor evidence="11">
        <name>Mg(2+)</name>
        <dbReference type="ChEBI" id="CHEBI:18420"/>
    </cofactor>
    <text evidence="11">Binds 1 Mg(2+) ion per subunit.</text>
</comment>
<comment type="catalytic activity">
    <reaction evidence="1 11">
        <text>1-(5-phospho-beta-D-ribosyl)-5'-AMP + H2O = 1-(5-phospho-beta-D-ribosyl)-5-[(5-phospho-beta-D-ribosylamino)methylideneamino]imidazole-4-carboxamide</text>
        <dbReference type="Rhea" id="RHEA:20049"/>
        <dbReference type="ChEBI" id="CHEBI:15377"/>
        <dbReference type="ChEBI" id="CHEBI:58435"/>
        <dbReference type="ChEBI" id="CHEBI:59457"/>
        <dbReference type="EC" id="3.5.4.19"/>
    </reaction>
</comment>
<keyword evidence="7 11" id="KW-0963">Cytoplasm</keyword>
<dbReference type="InterPro" id="IPR002496">
    <property type="entry name" value="PRib_AMP_CycHydrolase_dom"/>
</dbReference>
<dbReference type="Gene3D" id="3.10.20.810">
    <property type="entry name" value="Phosphoribosyl-AMP cyclohydrolase"/>
    <property type="match status" value="1"/>
</dbReference>
<dbReference type="GO" id="GO:0000287">
    <property type="term" value="F:magnesium ion binding"/>
    <property type="evidence" value="ECO:0007669"/>
    <property type="project" value="UniProtKB-UniRule"/>
</dbReference>
<evidence type="ECO:0000259" key="12">
    <source>
        <dbReference type="Pfam" id="PF01502"/>
    </source>
</evidence>
<evidence type="ECO:0000256" key="7">
    <source>
        <dbReference type="ARBA" id="ARBA00022490"/>
    </source>
</evidence>
<reference evidence="14" key="1">
    <citation type="submission" date="2005-09" db="EMBL/GenBank/DDBJ databases">
        <title>Complete genome sequence of Clostridium kluyveri and comparative genomics of Clostridia species.</title>
        <authorList>
            <person name="Inui M."/>
            <person name="Nonaka H."/>
            <person name="Shinoda Y."/>
            <person name="Ikenaga Y."/>
            <person name="Abe M."/>
            <person name="Naito K."/>
            <person name="Vertes A.A."/>
            <person name="Yukawa H."/>
        </authorList>
    </citation>
    <scope>NUCLEOTIDE SEQUENCE [LARGE SCALE GENOMIC DNA]</scope>
    <source>
        <strain evidence="14">NBRC 12016</strain>
    </source>
</reference>
<keyword evidence="11" id="KW-0862">Zinc</keyword>
<comment type="similarity">
    <text evidence="11">Belongs to the PRA-CH family.</text>
</comment>
<comment type="pathway">
    <text evidence="4">Amino-acid biosynthesis; L-histidine biosynthesis; L-histidine from 5-phospho-alpha-D-ribose 1-diphosphate: step 2/9.</text>
</comment>
<dbReference type="GO" id="GO:0004635">
    <property type="term" value="F:phosphoribosyl-AMP cyclohydrolase activity"/>
    <property type="evidence" value="ECO:0007669"/>
    <property type="project" value="UniProtKB-UniRule"/>
</dbReference>
<evidence type="ECO:0000313" key="14">
    <source>
        <dbReference type="Proteomes" id="UP000007969"/>
    </source>
</evidence>
<feature type="domain" description="Phosphoribosyl-AMP cyclohydrolase" evidence="12">
    <location>
        <begin position="39"/>
        <end position="112"/>
    </location>
</feature>
<comment type="similarity">
    <text evidence="6">In the N-terminal section; belongs to the PRA-CH family.</text>
</comment>
<dbReference type="EC" id="3.5.4.19" evidence="11"/>
<gene>
    <name evidence="11" type="primary">hisI</name>
    <name evidence="13" type="ordered locus">CKR_1197</name>
</gene>
<dbReference type="SUPFAM" id="SSF141734">
    <property type="entry name" value="HisI-like"/>
    <property type="match status" value="1"/>
</dbReference>
<dbReference type="InterPro" id="IPR026660">
    <property type="entry name" value="PRA-CH"/>
</dbReference>
<keyword evidence="8 11" id="KW-0028">Amino-acid biosynthesis</keyword>
<organism evidence="13 14">
    <name type="scientific">Clostridium kluyveri (strain NBRC 12016)</name>
    <dbReference type="NCBI Taxonomy" id="583346"/>
    <lineage>
        <taxon>Bacteria</taxon>
        <taxon>Bacillati</taxon>
        <taxon>Bacillota</taxon>
        <taxon>Clostridia</taxon>
        <taxon>Eubacteriales</taxon>
        <taxon>Clostridiaceae</taxon>
        <taxon>Clostridium</taxon>
    </lineage>
</organism>
<feature type="binding site" evidence="11">
    <location>
        <position position="110"/>
    </location>
    <ligand>
        <name>Zn(2+)</name>
        <dbReference type="ChEBI" id="CHEBI:29105"/>
        <note>ligand shared between dimeric partners</note>
    </ligand>
</feature>
<comment type="subunit">
    <text evidence="11">Homodimer.</text>
</comment>
<dbReference type="NCBIfam" id="NF000768">
    <property type="entry name" value="PRK00051.1"/>
    <property type="match status" value="1"/>
</dbReference>
<sequence>MEYIKIGDNMEKEILKNIDFKKGLIPAVIQDFENGEVLMVAYMNEESLNKTIETGKTWFWSRSRKELWNKGSTSGHYQYVKSISVDCDYDTLLIKVEQIGAACHTGNRSCFYRSI</sequence>
<evidence type="ECO:0000256" key="3">
    <source>
        <dbReference type="ARBA" id="ARBA00005169"/>
    </source>
</evidence>
<evidence type="ECO:0000256" key="6">
    <source>
        <dbReference type="ARBA" id="ARBA00008299"/>
    </source>
</evidence>
<evidence type="ECO:0000256" key="8">
    <source>
        <dbReference type="ARBA" id="ARBA00022605"/>
    </source>
</evidence>
<comment type="catalytic activity">
    <reaction evidence="2">
        <text>1-(5-phospho-beta-D-ribosyl)-ATP + H2O = 1-(5-phospho-beta-D-ribosyl)-5'-AMP + diphosphate + H(+)</text>
        <dbReference type="Rhea" id="RHEA:22828"/>
        <dbReference type="ChEBI" id="CHEBI:15377"/>
        <dbReference type="ChEBI" id="CHEBI:15378"/>
        <dbReference type="ChEBI" id="CHEBI:33019"/>
        <dbReference type="ChEBI" id="CHEBI:59457"/>
        <dbReference type="ChEBI" id="CHEBI:73183"/>
        <dbReference type="EC" id="3.6.1.31"/>
    </reaction>
</comment>
<dbReference type="GO" id="GO:0005737">
    <property type="term" value="C:cytoplasm"/>
    <property type="evidence" value="ECO:0007669"/>
    <property type="project" value="UniProtKB-SubCell"/>
</dbReference>
<evidence type="ECO:0000256" key="1">
    <source>
        <dbReference type="ARBA" id="ARBA00000024"/>
    </source>
</evidence>
<dbReference type="HOGENOM" id="CLU_048577_5_3_9"/>
<feature type="binding site" evidence="11">
    <location>
        <position position="90"/>
    </location>
    <ligand>
        <name>Mg(2+)</name>
        <dbReference type="ChEBI" id="CHEBI:18420"/>
    </ligand>
</feature>
<keyword evidence="10 11" id="KW-0368">Histidine biosynthesis</keyword>